<organism evidence="1 2">
    <name type="scientific">Leclercia adecarboxylata</name>
    <dbReference type="NCBI Taxonomy" id="83655"/>
    <lineage>
        <taxon>Bacteria</taxon>
        <taxon>Pseudomonadati</taxon>
        <taxon>Pseudomonadota</taxon>
        <taxon>Gammaproteobacteria</taxon>
        <taxon>Enterobacterales</taxon>
        <taxon>Enterobacteriaceae</taxon>
        <taxon>Leclercia</taxon>
    </lineage>
</organism>
<reference evidence="1 2" key="1">
    <citation type="submission" date="2024-01" db="EMBL/GenBank/DDBJ databases">
        <title>Comparative Genomics of Leclercia adecarboxylata Strains Isolated from Several Sources.</title>
        <authorList>
            <person name="Yescas-Zazueta V."/>
            <person name="Balbuena-Alonso M.G."/>
            <person name="Valencia D."/>
            <person name="Mendez-Pfeiffer P.A."/>
            <person name="Ballesteros-Monrreal M.G."/>
            <person name="Rocha-Gracia R.D.C."/>
            <person name="Barrios-Villa E."/>
        </authorList>
    </citation>
    <scope>NUCLEOTIDE SEQUENCE [LARGE SCALE GENOMIC DNA]</scope>
    <source>
        <strain evidence="1 2">33MEM</strain>
    </source>
</reference>
<comment type="caution">
    <text evidence="1">The sequence shown here is derived from an EMBL/GenBank/DDBJ whole genome shotgun (WGS) entry which is preliminary data.</text>
</comment>
<dbReference type="RefSeq" id="WP_326293257.1">
    <property type="nucleotide sequence ID" value="NZ_JAYMCU010000143.1"/>
</dbReference>
<dbReference type="EMBL" id="JAYMCU010000143">
    <property type="protein sequence ID" value="MEC3939352.1"/>
    <property type="molecule type" value="Genomic_DNA"/>
</dbReference>
<name>A0ABU6ICS2_9ENTR</name>
<keyword evidence="2" id="KW-1185">Reference proteome</keyword>
<protein>
    <submittedName>
        <fullName evidence="1">Uncharacterized protein</fullName>
    </submittedName>
</protein>
<evidence type="ECO:0000313" key="1">
    <source>
        <dbReference type="EMBL" id="MEC3939352.1"/>
    </source>
</evidence>
<proteinExistence type="predicted"/>
<sequence length="128" mass="14809">MANGSVNVSVTEHFKARYKTFPPSSRKKISTFIQKVMESGFTNLEGRNKFSDDVSTDDPDFIAKVRFVHEHCLWHYHVGIHEYEPSTPYGDRTSMFVLHYKRHDPANISVNHLSPHPPFTLPTLEMFT</sequence>
<gene>
    <name evidence="1" type="ORF">VOF76_24845</name>
</gene>
<accession>A0ABU6ICS2</accession>
<dbReference type="Proteomes" id="UP001357437">
    <property type="component" value="Unassembled WGS sequence"/>
</dbReference>
<evidence type="ECO:0000313" key="2">
    <source>
        <dbReference type="Proteomes" id="UP001357437"/>
    </source>
</evidence>